<proteinExistence type="predicted"/>
<accession>A0ABD2QN03</accession>
<dbReference type="EMBL" id="JBJKFK010000021">
    <property type="protein sequence ID" value="KAL3320911.1"/>
    <property type="molecule type" value="Genomic_DNA"/>
</dbReference>
<evidence type="ECO:0000313" key="1">
    <source>
        <dbReference type="EMBL" id="KAL3320911.1"/>
    </source>
</evidence>
<organism evidence="1 2">
    <name type="scientific">Cichlidogyrus casuarinus</name>
    <dbReference type="NCBI Taxonomy" id="1844966"/>
    <lineage>
        <taxon>Eukaryota</taxon>
        <taxon>Metazoa</taxon>
        <taxon>Spiralia</taxon>
        <taxon>Lophotrochozoa</taxon>
        <taxon>Platyhelminthes</taxon>
        <taxon>Monogenea</taxon>
        <taxon>Monopisthocotylea</taxon>
        <taxon>Dactylogyridea</taxon>
        <taxon>Ancyrocephalidae</taxon>
        <taxon>Cichlidogyrus</taxon>
    </lineage>
</organism>
<sequence>MNLISADFNIVGCYLADDTPTKLYVDHGFQIDDFPGLSSRVIVACTTNYTFLSSIIDNWKINKLIKNYAHDKELHTSHIFQVYKGCAIYNGVCLAGNEVIDTFLLDKKEAYLRHLRLV</sequence>
<keyword evidence="2" id="KW-1185">Reference proteome</keyword>
<dbReference type="AlphaFoldDB" id="A0ABD2QN03"/>
<dbReference type="Proteomes" id="UP001626550">
    <property type="component" value="Unassembled WGS sequence"/>
</dbReference>
<comment type="caution">
    <text evidence="1">The sequence shown here is derived from an EMBL/GenBank/DDBJ whole genome shotgun (WGS) entry which is preliminary data.</text>
</comment>
<name>A0ABD2QN03_9PLAT</name>
<reference evidence="1 2" key="1">
    <citation type="submission" date="2024-11" db="EMBL/GenBank/DDBJ databases">
        <title>Adaptive evolution of stress response genes in parasites aligns with host niche diversity.</title>
        <authorList>
            <person name="Hahn C."/>
            <person name="Resl P."/>
        </authorList>
    </citation>
    <scope>NUCLEOTIDE SEQUENCE [LARGE SCALE GENOMIC DNA]</scope>
    <source>
        <strain evidence="1">EGGRZ-B1_66</strain>
        <tissue evidence="1">Body</tissue>
    </source>
</reference>
<protein>
    <submittedName>
        <fullName evidence="1">Uncharacterized protein</fullName>
    </submittedName>
</protein>
<evidence type="ECO:0000313" key="2">
    <source>
        <dbReference type="Proteomes" id="UP001626550"/>
    </source>
</evidence>
<gene>
    <name evidence="1" type="ORF">Ciccas_000396</name>
</gene>